<dbReference type="InterPro" id="IPR000276">
    <property type="entry name" value="GPCR_Rhodpsn"/>
</dbReference>
<feature type="transmembrane region" description="Helical" evidence="10">
    <location>
        <begin position="188"/>
        <end position="209"/>
    </location>
</feature>
<keyword evidence="5 9" id="KW-0297">G-protein coupled receptor</keyword>
<evidence type="ECO:0000256" key="4">
    <source>
        <dbReference type="ARBA" id="ARBA00022989"/>
    </source>
</evidence>
<dbReference type="Pfam" id="PF00001">
    <property type="entry name" value="7tm_1"/>
    <property type="match status" value="1"/>
</dbReference>
<keyword evidence="6 10" id="KW-0472">Membrane</keyword>
<feature type="transmembrane region" description="Helical" evidence="10">
    <location>
        <begin position="150"/>
        <end position="176"/>
    </location>
</feature>
<dbReference type="Gene3D" id="1.20.1070.10">
    <property type="entry name" value="Rhodopsin 7-helix transmembrane proteins"/>
    <property type="match status" value="1"/>
</dbReference>
<keyword evidence="3 9" id="KW-0812">Transmembrane</keyword>
<feature type="transmembrane region" description="Helical" evidence="10">
    <location>
        <begin position="110"/>
        <end position="130"/>
    </location>
</feature>
<dbReference type="InterPro" id="IPR000611">
    <property type="entry name" value="NPY_rcpt"/>
</dbReference>
<dbReference type="SMART" id="SM01381">
    <property type="entry name" value="7TM_GPCR_Srsx"/>
    <property type="match status" value="1"/>
</dbReference>
<dbReference type="PROSITE" id="PS50262">
    <property type="entry name" value="G_PROTEIN_RECEP_F1_2"/>
    <property type="match status" value="1"/>
</dbReference>
<dbReference type="KEGG" id="bfo:118411569"/>
<feature type="domain" description="G-protein coupled receptors family 1 profile" evidence="11">
    <location>
        <begin position="89"/>
        <end position="349"/>
    </location>
</feature>
<dbReference type="FunFam" id="1.20.1070.10:FF:001022">
    <property type="entry name" value="Uncharacterized protein"/>
    <property type="match status" value="1"/>
</dbReference>
<dbReference type="SUPFAM" id="SSF81321">
    <property type="entry name" value="Family A G protein-coupled receptor-like"/>
    <property type="match status" value="1"/>
</dbReference>
<feature type="transmembrane region" description="Helical" evidence="10">
    <location>
        <begin position="290"/>
        <end position="310"/>
    </location>
</feature>
<evidence type="ECO:0000256" key="10">
    <source>
        <dbReference type="SAM" id="Phobius"/>
    </source>
</evidence>
<evidence type="ECO:0000259" key="11">
    <source>
        <dbReference type="PROSITE" id="PS50262"/>
    </source>
</evidence>
<keyword evidence="8 9" id="KW-0807">Transducer</keyword>
<dbReference type="AlphaFoldDB" id="A0A9J7MJR4"/>
<proteinExistence type="inferred from homology"/>
<evidence type="ECO:0000256" key="1">
    <source>
        <dbReference type="ARBA" id="ARBA00004141"/>
    </source>
</evidence>
<dbReference type="GO" id="GO:0004983">
    <property type="term" value="F:neuropeptide Y receptor activity"/>
    <property type="evidence" value="ECO:0007669"/>
    <property type="project" value="InterPro"/>
</dbReference>
<feature type="transmembrane region" description="Helical" evidence="10">
    <location>
        <begin position="239"/>
        <end position="262"/>
    </location>
</feature>
<evidence type="ECO:0000256" key="7">
    <source>
        <dbReference type="ARBA" id="ARBA00023170"/>
    </source>
</evidence>
<dbReference type="PANTHER" id="PTHR45695:SF28">
    <property type="entry name" value="G-PROTEIN COUPLED RECEPTORS FAMILY 1 PROFILE DOMAIN-CONTAINING PROTEIN"/>
    <property type="match status" value="1"/>
</dbReference>
<dbReference type="InterPro" id="IPR017452">
    <property type="entry name" value="GPCR_Rhodpsn_7TM"/>
</dbReference>
<dbReference type="CDD" id="cd14993">
    <property type="entry name" value="7tmA_CCKR-like"/>
    <property type="match status" value="1"/>
</dbReference>
<evidence type="ECO:0000256" key="2">
    <source>
        <dbReference type="ARBA" id="ARBA00010663"/>
    </source>
</evidence>
<comment type="subcellular location">
    <subcellularLocation>
        <location evidence="1">Membrane</location>
        <topology evidence="1">Multi-pass membrane protein</topology>
    </subcellularLocation>
</comment>
<dbReference type="PROSITE" id="PS00237">
    <property type="entry name" value="G_PROTEIN_RECEP_F1_1"/>
    <property type="match status" value="1"/>
</dbReference>
<reference evidence="12" key="1">
    <citation type="journal article" date="2020" name="Nat. Ecol. Evol.">
        <title>Deeply conserved synteny resolves early events in vertebrate evolution.</title>
        <authorList>
            <person name="Simakov O."/>
            <person name="Marletaz F."/>
            <person name="Yue J.X."/>
            <person name="O'Connell B."/>
            <person name="Jenkins J."/>
            <person name="Brandt A."/>
            <person name="Calef R."/>
            <person name="Tung C.H."/>
            <person name="Huang T.K."/>
            <person name="Schmutz J."/>
            <person name="Satoh N."/>
            <person name="Yu J.K."/>
            <person name="Putnam N.H."/>
            <person name="Green R.E."/>
            <person name="Rokhsar D.S."/>
        </authorList>
    </citation>
    <scope>NUCLEOTIDE SEQUENCE [LARGE SCALE GENOMIC DNA]</scope>
    <source>
        <strain evidence="12">S238N-H82</strain>
    </source>
</reference>
<dbReference type="Proteomes" id="UP000001554">
    <property type="component" value="Chromosome 3"/>
</dbReference>
<protein>
    <submittedName>
        <fullName evidence="13">QRFP-like peptide receptor</fullName>
    </submittedName>
</protein>
<sequence>MFCRAEERNCPNATAKMTDLFPNATLAAPTGWDSSSDGPHNATFLLNSSSYGNHTNRLFAFPGFEYPTSAETTVKILVYALVFLIALLGNATVICIVVATKTMWTPTNFYIMNLAVADLLIAMFCMWIHLVHDQTANWIFGDFMCRFNTFIQGVSVVSSILTMVVIAMDRFFAIIFPLKARVTDTNAAVVVAMIWAGSIATNIPLLVVMEQREHTWSDGVREVWCRESWPDYERQRADYTIFLFVVIYTLPLLIISGAYAMIAKTLWNKKTPGVTIVATESAQAKTKRKVIRMMVVVVLAFFICWTPYQILQLYIEFTDGEKHPSWFPDLRYAVVVLGYANSACNPIIYNGFSENFRKGFWNVLKLRCLRRNRVEPGVPPNQNEADNGRHDLQLRIRTVETVSAHV</sequence>
<keyword evidence="4 10" id="KW-1133">Transmembrane helix</keyword>
<evidence type="ECO:0000313" key="12">
    <source>
        <dbReference type="Proteomes" id="UP000001554"/>
    </source>
</evidence>
<dbReference type="RefSeq" id="XP_035669830.1">
    <property type="nucleotide sequence ID" value="XM_035813937.1"/>
</dbReference>
<feature type="transmembrane region" description="Helical" evidence="10">
    <location>
        <begin position="76"/>
        <end position="98"/>
    </location>
</feature>
<evidence type="ECO:0000256" key="9">
    <source>
        <dbReference type="RuleBase" id="RU000688"/>
    </source>
</evidence>
<organism evidence="12 13">
    <name type="scientific">Branchiostoma floridae</name>
    <name type="common">Florida lancelet</name>
    <name type="synonym">Amphioxus</name>
    <dbReference type="NCBI Taxonomy" id="7739"/>
    <lineage>
        <taxon>Eukaryota</taxon>
        <taxon>Metazoa</taxon>
        <taxon>Chordata</taxon>
        <taxon>Cephalochordata</taxon>
        <taxon>Leptocardii</taxon>
        <taxon>Amphioxiformes</taxon>
        <taxon>Branchiostomatidae</taxon>
        <taxon>Branchiostoma</taxon>
    </lineage>
</organism>
<dbReference type="GeneID" id="118411569"/>
<keyword evidence="12" id="KW-1185">Reference proteome</keyword>
<dbReference type="OrthoDB" id="5975505at2759"/>
<comment type="similarity">
    <text evidence="2 9">Belongs to the G-protein coupled receptor 1 family.</text>
</comment>
<keyword evidence="7 9" id="KW-0675">Receptor</keyword>
<dbReference type="PANTHER" id="PTHR45695">
    <property type="entry name" value="LEUCOKININ RECEPTOR-RELATED"/>
    <property type="match status" value="1"/>
</dbReference>
<feature type="transmembrane region" description="Helical" evidence="10">
    <location>
        <begin position="330"/>
        <end position="349"/>
    </location>
</feature>
<dbReference type="PRINTS" id="PR01012">
    <property type="entry name" value="NRPEPTIDEYR"/>
</dbReference>
<gene>
    <name evidence="13" type="primary">LOC118411569</name>
</gene>
<evidence type="ECO:0000256" key="8">
    <source>
        <dbReference type="ARBA" id="ARBA00023224"/>
    </source>
</evidence>
<dbReference type="PRINTS" id="PR00237">
    <property type="entry name" value="GPCRRHODOPSN"/>
</dbReference>
<evidence type="ECO:0000313" key="13">
    <source>
        <dbReference type="RefSeq" id="XP_035669830.1"/>
    </source>
</evidence>
<evidence type="ECO:0000256" key="3">
    <source>
        <dbReference type="ARBA" id="ARBA00022692"/>
    </source>
</evidence>
<evidence type="ECO:0000256" key="5">
    <source>
        <dbReference type="ARBA" id="ARBA00023040"/>
    </source>
</evidence>
<accession>A0A9J7MJR4</accession>
<dbReference type="OMA" id="QTANWIF"/>
<evidence type="ECO:0000256" key="6">
    <source>
        <dbReference type="ARBA" id="ARBA00023136"/>
    </source>
</evidence>
<name>A0A9J7MJR4_BRAFL</name>
<reference evidence="13" key="2">
    <citation type="submission" date="2025-08" db="UniProtKB">
        <authorList>
            <consortium name="RefSeq"/>
        </authorList>
    </citation>
    <scope>IDENTIFICATION</scope>
    <source>
        <strain evidence="13">S238N-H82</strain>
        <tissue evidence="13">Testes</tissue>
    </source>
</reference>
<dbReference type="GO" id="GO:0004930">
    <property type="term" value="F:G protein-coupled receptor activity"/>
    <property type="evidence" value="ECO:0000318"/>
    <property type="project" value="GO_Central"/>
</dbReference>
<dbReference type="GO" id="GO:0005886">
    <property type="term" value="C:plasma membrane"/>
    <property type="evidence" value="ECO:0000318"/>
    <property type="project" value="GO_Central"/>
</dbReference>
<dbReference type="GO" id="GO:0007186">
    <property type="term" value="P:G protein-coupled receptor signaling pathway"/>
    <property type="evidence" value="ECO:0000318"/>
    <property type="project" value="GO_Central"/>
</dbReference>